<sequence length="266" mass="28846">MNSSTIKMAIGLLALTGVSSADADIFDQLKGKLKSESKKAIEQNINQKAGDEKPAASNDSQPSSSINLGSGPAKNLTAMTTCSNIKIENVMTGYQGDYTFQDGFKKEERSGFIQRKPGTVSGGCILPSLKSGQLAYMEVDTEAYESLGNSNDWTMQCLRSENPSAGALTESEPKTESIYSVSALSGKDMMLYCGNSEGIEECAEGSNSHRSGEWSKKLKKKGKTMLSVRAFTSTLAPKGGEKLYCQYYNKTHRVSLFALEYIRARN</sequence>
<reference evidence="3 4" key="1">
    <citation type="submission" date="2020-08" db="EMBL/GenBank/DDBJ databases">
        <title>Genomic Encyclopedia of Type Strains, Phase IV (KMG-IV): sequencing the most valuable type-strain genomes for metagenomic binning, comparative biology and taxonomic classification.</title>
        <authorList>
            <person name="Goeker M."/>
        </authorList>
    </citation>
    <scope>NUCLEOTIDE SEQUENCE [LARGE SCALE GENOMIC DNA]</scope>
    <source>
        <strain evidence="3 4">DSM 22368</strain>
    </source>
</reference>
<comment type="caution">
    <text evidence="3">The sequence shown here is derived from an EMBL/GenBank/DDBJ whole genome shotgun (WGS) entry which is preliminary data.</text>
</comment>
<dbReference type="RefSeq" id="WP_166848422.1">
    <property type="nucleotide sequence ID" value="NZ_JAAONY010000001.1"/>
</dbReference>
<dbReference type="AlphaFoldDB" id="A0A7X0JSR8"/>
<dbReference type="InParanoid" id="A0A7X0JSR8"/>
<feature type="chain" id="PRO_5031549189" evidence="2">
    <location>
        <begin position="24"/>
        <end position="266"/>
    </location>
</feature>
<proteinExistence type="predicted"/>
<evidence type="ECO:0000256" key="1">
    <source>
        <dbReference type="SAM" id="MobiDB-lite"/>
    </source>
</evidence>
<feature type="signal peptide" evidence="2">
    <location>
        <begin position="1"/>
        <end position="23"/>
    </location>
</feature>
<name>A0A7X0JSR8_9GAMM</name>
<dbReference type="Proteomes" id="UP000528457">
    <property type="component" value="Unassembled WGS sequence"/>
</dbReference>
<organism evidence="3 4">
    <name type="scientific">Pseudoteredinibacter isoporae</name>
    <dbReference type="NCBI Taxonomy" id="570281"/>
    <lineage>
        <taxon>Bacteria</taxon>
        <taxon>Pseudomonadati</taxon>
        <taxon>Pseudomonadota</taxon>
        <taxon>Gammaproteobacteria</taxon>
        <taxon>Cellvibrionales</taxon>
        <taxon>Cellvibrionaceae</taxon>
        <taxon>Pseudoteredinibacter</taxon>
    </lineage>
</organism>
<feature type="compositionally biased region" description="Polar residues" evidence="1">
    <location>
        <begin position="57"/>
        <end position="68"/>
    </location>
</feature>
<gene>
    <name evidence="3" type="ORF">HNR48_001745</name>
</gene>
<evidence type="ECO:0000313" key="3">
    <source>
        <dbReference type="EMBL" id="MBB6521467.1"/>
    </source>
</evidence>
<dbReference type="EMBL" id="JACHHT010000001">
    <property type="protein sequence ID" value="MBB6521467.1"/>
    <property type="molecule type" value="Genomic_DNA"/>
</dbReference>
<feature type="region of interest" description="Disordered" evidence="1">
    <location>
        <begin position="46"/>
        <end position="72"/>
    </location>
</feature>
<keyword evidence="2" id="KW-0732">Signal</keyword>
<protein>
    <submittedName>
        <fullName evidence="3">Uncharacterized protein</fullName>
    </submittedName>
</protein>
<accession>A0A7X0JSR8</accession>
<keyword evidence="4" id="KW-1185">Reference proteome</keyword>
<evidence type="ECO:0000256" key="2">
    <source>
        <dbReference type="SAM" id="SignalP"/>
    </source>
</evidence>
<evidence type="ECO:0000313" key="4">
    <source>
        <dbReference type="Proteomes" id="UP000528457"/>
    </source>
</evidence>